<dbReference type="AlphaFoldDB" id="A0AAJ6AXR3"/>
<dbReference type="SUPFAM" id="SSF56112">
    <property type="entry name" value="Protein kinase-like (PK-like)"/>
    <property type="match status" value="1"/>
</dbReference>
<evidence type="ECO:0000313" key="3">
    <source>
        <dbReference type="Proteomes" id="UP001217476"/>
    </source>
</evidence>
<sequence>MLKLYRDGAGKAAAFREAATLALLEDTGLPIPGVVAAGLYDGRWGVEMSRAARPAVAWDAPAIAALHIRIHQVRGKPLPALKSRLRRDIGNARQLDDALRSKLLSRLDTLAEGDALCHGDFHPGNIMGSAAAPVVVDWLDAATGPSEADACRSYLLFLHHAPALAEPYLDAYSTLAGRPRDTILAWLPIVAAARLAEGVHDEVARLLALAAG</sequence>
<proteinExistence type="predicted"/>
<feature type="domain" description="Aminoglycoside phosphotransferase" evidence="1">
    <location>
        <begin position="2"/>
        <end position="180"/>
    </location>
</feature>
<accession>A0AAJ6AXR3</accession>
<dbReference type="InterPro" id="IPR011009">
    <property type="entry name" value="Kinase-like_dom_sf"/>
</dbReference>
<evidence type="ECO:0000259" key="1">
    <source>
        <dbReference type="Pfam" id="PF01636"/>
    </source>
</evidence>
<dbReference type="Pfam" id="PF01636">
    <property type="entry name" value="APH"/>
    <property type="match status" value="1"/>
</dbReference>
<dbReference type="InterPro" id="IPR002575">
    <property type="entry name" value="Aminoglycoside_PTrfase"/>
</dbReference>
<reference evidence="2" key="1">
    <citation type="submission" date="2023-03" db="EMBL/GenBank/DDBJ databases">
        <title>Andean soil-derived lignocellulolytic bacterial consortium as a source of novel taxa and putative plastic-active enzymes.</title>
        <authorList>
            <person name="Diaz-Garcia L."/>
            <person name="Chuvochina M."/>
            <person name="Feuerriegel G."/>
            <person name="Bunk B."/>
            <person name="Sproer C."/>
            <person name="Streit W.R."/>
            <person name="Rodriguez L.M."/>
            <person name="Overmann J."/>
            <person name="Jimenez D.J."/>
        </authorList>
    </citation>
    <scope>NUCLEOTIDE SEQUENCE</scope>
    <source>
        <strain evidence="2">MAG 4196</strain>
    </source>
</reference>
<dbReference type="Gene3D" id="3.90.1200.10">
    <property type="match status" value="1"/>
</dbReference>
<organism evidence="2 3">
    <name type="scientific">Candidatus Devosia phytovorans</name>
    <dbReference type="NCBI Taxonomy" id="3121372"/>
    <lineage>
        <taxon>Bacteria</taxon>
        <taxon>Pseudomonadati</taxon>
        <taxon>Pseudomonadota</taxon>
        <taxon>Alphaproteobacteria</taxon>
        <taxon>Hyphomicrobiales</taxon>
        <taxon>Devosiaceae</taxon>
        <taxon>Devosia</taxon>
    </lineage>
</organism>
<gene>
    <name evidence="2" type="ORF">P0Y65_11300</name>
</gene>
<dbReference type="Proteomes" id="UP001217476">
    <property type="component" value="Chromosome"/>
</dbReference>
<protein>
    <submittedName>
        <fullName evidence="2">Phosphotransferase</fullName>
    </submittedName>
</protein>
<name>A0AAJ6AXR3_9HYPH</name>
<evidence type="ECO:0000313" key="2">
    <source>
        <dbReference type="EMBL" id="WEK02795.1"/>
    </source>
</evidence>
<dbReference type="EMBL" id="CP119312">
    <property type="protein sequence ID" value="WEK02795.1"/>
    <property type="molecule type" value="Genomic_DNA"/>
</dbReference>